<proteinExistence type="inferred from homology"/>
<dbReference type="Gene3D" id="3.30.980.10">
    <property type="entry name" value="Threonyl-trna Synthetase, Chain A, domain 2"/>
    <property type="match status" value="1"/>
</dbReference>
<dbReference type="GO" id="GO:0008270">
    <property type="term" value="F:zinc ion binding"/>
    <property type="evidence" value="ECO:0007669"/>
    <property type="project" value="UniProtKB-UniRule"/>
</dbReference>
<dbReference type="PROSITE" id="PS50860">
    <property type="entry name" value="AA_TRNA_LIGASE_II_ALA"/>
    <property type="match status" value="1"/>
</dbReference>
<evidence type="ECO:0000256" key="7">
    <source>
        <dbReference type="ARBA" id="ARBA00022833"/>
    </source>
</evidence>
<evidence type="ECO:0000256" key="1">
    <source>
        <dbReference type="ARBA" id="ARBA00004496"/>
    </source>
</evidence>
<dbReference type="RefSeq" id="WP_121012852.1">
    <property type="nucleotide sequence ID" value="NZ_RCCJ01000001.1"/>
</dbReference>
<keyword evidence="11 12" id="KW-0030">Aminoacyl-tRNA synthetase</keyword>
<feature type="region of interest" description="Disordered" evidence="14">
    <location>
        <begin position="833"/>
        <end position="852"/>
    </location>
</feature>
<dbReference type="SUPFAM" id="SSF50447">
    <property type="entry name" value="Translation proteins"/>
    <property type="match status" value="1"/>
</dbReference>
<feature type="binding site" evidence="12">
    <location>
        <position position="665"/>
    </location>
    <ligand>
        <name>Zn(2+)</name>
        <dbReference type="ChEBI" id="CHEBI:29105"/>
    </ligand>
</feature>
<feature type="binding site" evidence="12">
    <location>
        <position position="563"/>
    </location>
    <ligand>
        <name>Zn(2+)</name>
        <dbReference type="ChEBI" id="CHEBI:29105"/>
    </ligand>
</feature>
<evidence type="ECO:0000256" key="11">
    <source>
        <dbReference type="ARBA" id="ARBA00023146"/>
    </source>
</evidence>
<evidence type="ECO:0000256" key="14">
    <source>
        <dbReference type="SAM" id="MobiDB-lite"/>
    </source>
</evidence>
<keyword evidence="3 12" id="KW-0820">tRNA-binding</keyword>
<dbReference type="Proteomes" id="UP000267841">
    <property type="component" value="Unassembled WGS sequence"/>
</dbReference>
<comment type="catalytic activity">
    <reaction evidence="12">
        <text>tRNA(Ala) + L-alanine + ATP = L-alanyl-tRNA(Ala) + AMP + diphosphate</text>
        <dbReference type="Rhea" id="RHEA:12540"/>
        <dbReference type="Rhea" id="RHEA-COMP:9657"/>
        <dbReference type="Rhea" id="RHEA-COMP:9923"/>
        <dbReference type="ChEBI" id="CHEBI:30616"/>
        <dbReference type="ChEBI" id="CHEBI:33019"/>
        <dbReference type="ChEBI" id="CHEBI:57972"/>
        <dbReference type="ChEBI" id="CHEBI:78442"/>
        <dbReference type="ChEBI" id="CHEBI:78497"/>
        <dbReference type="ChEBI" id="CHEBI:456215"/>
        <dbReference type="EC" id="6.1.1.7"/>
    </reaction>
</comment>
<keyword evidence="13" id="KW-0175">Coiled coil</keyword>
<evidence type="ECO:0000313" key="16">
    <source>
        <dbReference type="EMBL" id="RLJ71455.1"/>
    </source>
</evidence>
<evidence type="ECO:0000256" key="8">
    <source>
        <dbReference type="ARBA" id="ARBA00022840"/>
    </source>
</evidence>
<dbReference type="Pfam" id="PF07973">
    <property type="entry name" value="tRNA_SAD"/>
    <property type="match status" value="1"/>
</dbReference>
<dbReference type="PANTHER" id="PTHR11777">
    <property type="entry name" value="ALANYL-TRNA SYNTHETASE"/>
    <property type="match status" value="1"/>
</dbReference>
<dbReference type="FunFam" id="3.30.54.20:FF:000001">
    <property type="entry name" value="Alanine--tRNA ligase"/>
    <property type="match status" value="1"/>
</dbReference>
<comment type="domain">
    <text evidence="12">Consists of three domains; the N-terminal catalytic domain, the editing domain and the C-terminal C-Ala domain. The editing domain removes incorrectly charged amino acids, while the C-Ala domain, along with tRNA(Ala), serves as a bridge to cooperatively bring together the editing and aminoacylation centers thus stimulating deacylation of misacylated tRNAs.</text>
</comment>
<evidence type="ECO:0000259" key="15">
    <source>
        <dbReference type="PROSITE" id="PS50860"/>
    </source>
</evidence>
<dbReference type="Gene3D" id="6.10.250.550">
    <property type="match status" value="1"/>
</dbReference>
<dbReference type="Gene3D" id="3.30.930.10">
    <property type="entry name" value="Bira Bifunctional Protein, Domain 2"/>
    <property type="match status" value="1"/>
</dbReference>
<comment type="function">
    <text evidence="12">Catalyzes the attachment of alanine to tRNA(Ala) in a two-step reaction: alanine is first activated by ATP to form Ala-AMP and then transferred to the acceptor end of tRNA(Ala). Also edits incorrectly charged Ser-tRNA(Ala) and Gly-tRNA(Ala) via its editing domain.</text>
</comment>
<dbReference type="InterPro" id="IPR050058">
    <property type="entry name" value="Ala-tRNA_ligase"/>
</dbReference>
<dbReference type="InterPro" id="IPR023033">
    <property type="entry name" value="Ala_tRNA_ligase_euk/bac"/>
</dbReference>
<organism evidence="16 17">
    <name type="scientific">Hydrogenivirga caldilitoris</name>
    <dbReference type="NCBI Taxonomy" id="246264"/>
    <lineage>
        <taxon>Bacteria</taxon>
        <taxon>Pseudomonadati</taxon>
        <taxon>Aquificota</taxon>
        <taxon>Aquificia</taxon>
        <taxon>Aquificales</taxon>
        <taxon>Aquificaceae</taxon>
        <taxon>Hydrogenivirga</taxon>
    </lineage>
</organism>
<dbReference type="OrthoDB" id="9803884at2"/>
<dbReference type="SMART" id="SM00863">
    <property type="entry name" value="tRNA_SAD"/>
    <property type="match status" value="1"/>
</dbReference>
<dbReference type="InterPro" id="IPR018165">
    <property type="entry name" value="Ala-tRNA-synth_IIc_core"/>
</dbReference>
<evidence type="ECO:0000256" key="2">
    <source>
        <dbReference type="ARBA" id="ARBA00008226"/>
    </source>
</evidence>
<keyword evidence="17" id="KW-1185">Reference proteome</keyword>
<keyword evidence="10 12" id="KW-0648">Protein biosynthesis</keyword>
<dbReference type="Pfam" id="PF01411">
    <property type="entry name" value="tRNA-synt_2c"/>
    <property type="match status" value="1"/>
</dbReference>
<dbReference type="AlphaFoldDB" id="A0A497XR46"/>
<name>A0A497XR46_9AQUI</name>
<feature type="coiled-coil region" evidence="13">
    <location>
        <begin position="717"/>
        <end position="754"/>
    </location>
</feature>
<keyword evidence="4 12" id="KW-0436">Ligase</keyword>
<keyword evidence="12" id="KW-0963">Cytoplasm</keyword>
<dbReference type="SUPFAM" id="SSF55681">
    <property type="entry name" value="Class II aaRS and biotin synthetases"/>
    <property type="match status" value="1"/>
</dbReference>
<dbReference type="Gene3D" id="2.40.30.130">
    <property type="match status" value="1"/>
</dbReference>
<dbReference type="CDD" id="cd00673">
    <property type="entry name" value="AlaRS_core"/>
    <property type="match status" value="1"/>
</dbReference>
<dbReference type="InterPro" id="IPR003156">
    <property type="entry name" value="DHHA1_dom"/>
</dbReference>
<dbReference type="SUPFAM" id="SSF55186">
    <property type="entry name" value="ThrRS/AlaRS common domain"/>
    <property type="match status" value="1"/>
</dbReference>
<feature type="domain" description="Alanyl-transfer RNA synthetases family profile" evidence="15">
    <location>
        <begin position="3"/>
        <end position="704"/>
    </location>
</feature>
<feature type="binding site" evidence="12">
    <location>
        <position position="661"/>
    </location>
    <ligand>
        <name>Zn(2+)</name>
        <dbReference type="ChEBI" id="CHEBI:29105"/>
    </ligand>
</feature>
<comment type="subcellular location">
    <subcellularLocation>
        <location evidence="1 12">Cytoplasm</location>
    </subcellularLocation>
</comment>
<dbReference type="PRINTS" id="PR00980">
    <property type="entry name" value="TRNASYNTHALA"/>
</dbReference>
<keyword evidence="8 12" id="KW-0067">ATP-binding</keyword>
<evidence type="ECO:0000313" key="17">
    <source>
        <dbReference type="Proteomes" id="UP000267841"/>
    </source>
</evidence>
<dbReference type="InterPro" id="IPR002318">
    <property type="entry name" value="Ala-tRNA-lgiase_IIc"/>
</dbReference>
<protein>
    <recommendedName>
        <fullName evidence="12">Alanine--tRNA ligase</fullName>
        <ecNumber evidence="12">6.1.1.7</ecNumber>
    </recommendedName>
    <alternativeName>
        <fullName evidence="12">Alanyl-tRNA synthetase</fullName>
        <shortName evidence="12">AlaRS</shortName>
    </alternativeName>
</protein>
<dbReference type="FunFam" id="3.30.980.10:FF:000004">
    <property type="entry name" value="Alanine--tRNA ligase, cytoplasmic"/>
    <property type="match status" value="1"/>
</dbReference>
<dbReference type="GO" id="GO:0000049">
    <property type="term" value="F:tRNA binding"/>
    <property type="evidence" value="ECO:0007669"/>
    <property type="project" value="UniProtKB-KW"/>
</dbReference>
<comment type="caution">
    <text evidence="16">The sequence shown here is derived from an EMBL/GenBank/DDBJ whole genome shotgun (WGS) entry which is preliminary data.</text>
</comment>
<feature type="binding site" evidence="12">
    <location>
        <position position="559"/>
    </location>
    <ligand>
        <name>Zn(2+)</name>
        <dbReference type="ChEBI" id="CHEBI:29105"/>
    </ligand>
</feature>
<dbReference type="NCBIfam" id="TIGR00344">
    <property type="entry name" value="alaS"/>
    <property type="match status" value="1"/>
</dbReference>
<dbReference type="InterPro" id="IPR012947">
    <property type="entry name" value="tRNA_SAD"/>
</dbReference>
<keyword evidence="7 12" id="KW-0862">Zinc</keyword>
<dbReference type="InterPro" id="IPR018164">
    <property type="entry name" value="Ala-tRNA-synth_IIc_N"/>
</dbReference>
<dbReference type="FunFam" id="3.10.310.40:FF:000001">
    <property type="entry name" value="Alanine--tRNA ligase"/>
    <property type="match status" value="1"/>
</dbReference>
<accession>A0A497XR46</accession>
<dbReference type="InterPro" id="IPR018162">
    <property type="entry name" value="Ala-tRNA-ligase_IIc_anticod-bd"/>
</dbReference>
<dbReference type="GO" id="GO:0005524">
    <property type="term" value="F:ATP binding"/>
    <property type="evidence" value="ECO:0007669"/>
    <property type="project" value="UniProtKB-UniRule"/>
</dbReference>
<sequence length="872" mass="99432">MSLKAHEIRELFLSFFEKKGHTRVKSASLIPESDPTLLFVNAGMVPFKNVFLGLEKRPYKRAVSCQKCLRVSGKHNDLEQVGYTSRHHTFFEMLGNFSFGDYFKREAIKYAWEFVTEVLKLPRDKLYVSVYRDDEEAFRIWNEEIGLPPEKIWKLGEEDNFWQMGETGPCGPSSEIYVDRGEEYEGDERYLEIWNLVFMQYNRDEKGNLTPLPNPNIDTGMGLERVASVLQNTKTNYEIDIIYPLIEFGEDISGATYGSSHENDVALRVIADHLRALTFAISDGVIPSNEGRGYVIRRILRRALRFGYKLGVVQPFLHKGIDVVVEIMKDAYPELEMTREFVKGVVRGEEERFIRTLKAGMQAVDELIERAREEGRDLLKGEEVFMAYDTYGFPLDLIDEIAREKGLKIDMEGFRVEMEKQRERARKHFKVEVKKVKPVYQHLRDIGKTSEFVGYEHYEYETEVTGIVSGDELVSEISEGDEGELVLKETPFYPEKGGQVGDTGLIETDRALFKVEDTQSPVDGVIVHKGKVLKGRLHVGDRVIARVDRERREDIMRNHTATHLLHAALKNVLGEHVRQAGSLVADRYMRFDFTHFEALTREELKRIEELVNEKIRENLPVQVKEMAYQEAIKSGAVAIFEEKYGDTVRVISAGEFSRELCGGTHVSRTGDIGYFKILSESSVGAGVRRLIAQTGRWAVDTSFKEHSLLEDIGLSLNVKQEDILARIESLKEELRERDREVARLRQELLKLQMETSIKREEVGDFTLFWGRFKDAESEELRNLADMLRHKTGRDVVFLVSEKEGKLSTVVAVSKEIAHKIKANQLIKEVGKSLKGGGGGREDLAQGGGSNPAGIEEAVKILREKLKETTLGG</sequence>
<evidence type="ECO:0000256" key="12">
    <source>
        <dbReference type="HAMAP-Rule" id="MF_00036"/>
    </source>
</evidence>
<keyword evidence="5 12" id="KW-0479">Metal-binding</keyword>
<dbReference type="InterPro" id="IPR018163">
    <property type="entry name" value="Thr/Ala-tRNA-synth_IIc_edit"/>
</dbReference>
<dbReference type="FunFam" id="3.30.930.10:FF:000004">
    <property type="entry name" value="Alanine--tRNA ligase"/>
    <property type="match status" value="1"/>
</dbReference>
<dbReference type="Gene3D" id="3.10.310.40">
    <property type="match status" value="1"/>
</dbReference>
<dbReference type="EMBL" id="RCCJ01000001">
    <property type="protein sequence ID" value="RLJ71455.1"/>
    <property type="molecule type" value="Genomic_DNA"/>
</dbReference>
<dbReference type="GO" id="GO:0005829">
    <property type="term" value="C:cytosol"/>
    <property type="evidence" value="ECO:0007669"/>
    <property type="project" value="TreeGrafter"/>
</dbReference>
<dbReference type="InterPro" id="IPR045864">
    <property type="entry name" value="aa-tRNA-synth_II/BPL/LPL"/>
</dbReference>
<keyword evidence="9 12" id="KW-0694">RNA-binding</keyword>
<keyword evidence="6 12" id="KW-0547">Nucleotide-binding</keyword>
<comment type="similarity">
    <text evidence="2 12">Belongs to the class-II aminoacyl-tRNA synthetase family.</text>
</comment>
<dbReference type="InterPro" id="IPR009000">
    <property type="entry name" value="Transl_B-barrel_sf"/>
</dbReference>
<dbReference type="GO" id="GO:0002161">
    <property type="term" value="F:aminoacyl-tRNA deacylase activity"/>
    <property type="evidence" value="ECO:0007669"/>
    <property type="project" value="TreeGrafter"/>
</dbReference>
<comment type="cofactor">
    <cofactor evidence="12">
        <name>Zn(2+)</name>
        <dbReference type="ChEBI" id="CHEBI:29105"/>
    </cofactor>
    <text evidence="12">Binds 1 zinc ion per subunit.</text>
</comment>
<dbReference type="GO" id="GO:0006419">
    <property type="term" value="P:alanyl-tRNA aminoacylation"/>
    <property type="evidence" value="ECO:0007669"/>
    <property type="project" value="UniProtKB-UniRule"/>
</dbReference>
<evidence type="ECO:0000256" key="10">
    <source>
        <dbReference type="ARBA" id="ARBA00022917"/>
    </source>
</evidence>
<evidence type="ECO:0000256" key="13">
    <source>
        <dbReference type="SAM" id="Coils"/>
    </source>
</evidence>
<dbReference type="FunFam" id="2.40.30.130:FF:000001">
    <property type="entry name" value="Alanine--tRNA ligase"/>
    <property type="match status" value="1"/>
</dbReference>
<dbReference type="PANTHER" id="PTHR11777:SF9">
    <property type="entry name" value="ALANINE--TRNA LIGASE, CYTOPLASMIC"/>
    <property type="match status" value="1"/>
</dbReference>
<dbReference type="GO" id="GO:0004813">
    <property type="term" value="F:alanine-tRNA ligase activity"/>
    <property type="evidence" value="ECO:0007669"/>
    <property type="project" value="UniProtKB-UniRule"/>
</dbReference>
<reference evidence="16 17" key="1">
    <citation type="submission" date="2018-10" db="EMBL/GenBank/DDBJ databases">
        <title>Genomic Encyclopedia of Archaeal and Bacterial Type Strains, Phase II (KMG-II): from individual species to whole genera.</title>
        <authorList>
            <person name="Goeker M."/>
        </authorList>
    </citation>
    <scope>NUCLEOTIDE SEQUENCE [LARGE SCALE GENOMIC DNA]</scope>
    <source>
        <strain evidence="16 17">DSM 16510</strain>
    </source>
</reference>
<evidence type="ECO:0000256" key="5">
    <source>
        <dbReference type="ARBA" id="ARBA00022723"/>
    </source>
</evidence>
<dbReference type="HAMAP" id="MF_00036_B">
    <property type="entry name" value="Ala_tRNA_synth_B"/>
    <property type="match status" value="1"/>
</dbReference>
<dbReference type="Gene3D" id="3.30.54.20">
    <property type="match status" value="1"/>
</dbReference>
<dbReference type="SUPFAM" id="SSF101353">
    <property type="entry name" value="Putative anticodon-binding domain of alanyl-tRNA synthetase (AlaRS)"/>
    <property type="match status" value="1"/>
</dbReference>
<evidence type="ECO:0000256" key="4">
    <source>
        <dbReference type="ARBA" id="ARBA00022598"/>
    </source>
</evidence>
<evidence type="ECO:0000256" key="3">
    <source>
        <dbReference type="ARBA" id="ARBA00022555"/>
    </source>
</evidence>
<evidence type="ECO:0000256" key="6">
    <source>
        <dbReference type="ARBA" id="ARBA00022741"/>
    </source>
</evidence>
<dbReference type="Pfam" id="PF02272">
    <property type="entry name" value="DHHA1"/>
    <property type="match status" value="1"/>
</dbReference>
<evidence type="ECO:0000256" key="9">
    <source>
        <dbReference type="ARBA" id="ARBA00022884"/>
    </source>
</evidence>
<gene>
    <name evidence="12" type="primary">alaS</name>
    <name evidence="16" type="ORF">BCF55_1757</name>
</gene>
<dbReference type="EC" id="6.1.1.7" evidence="12"/>